<dbReference type="NCBIfam" id="TIGR00095">
    <property type="entry name" value="16S rRNA (guanine(966)-N(2))-methyltransferase RsmD"/>
    <property type="match status" value="1"/>
</dbReference>
<dbReference type="AlphaFoldDB" id="A0A3B0T0G7"/>
<organism evidence="3">
    <name type="scientific">hydrothermal vent metagenome</name>
    <dbReference type="NCBI Taxonomy" id="652676"/>
    <lineage>
        <taxon>unclassified sequences</taxon>
        <taxon>metagenomes</taxon>
        <taxon>ecological metagenomes</taxon>
    </lineage>
</organism>
<dbReference type="Gene3D" id="3.40.50.150">
    <property type="entry name" value="Vaccinia Virus protein VP39"/>
    <property type="match status" value="1"/>
</dbReference>
<dbReference type="GO" id="GO:0003676">
    <property type="term" value="F:nucleic acid binding"/>
    <property type="evidence" value="ECO:0007669"/>
    <property type="project" value="InterPro"/>
</dbReference>
<dbReference type="EMBL" id="UOEJ01000252">
    <property type="protein sequence ID" value="VAW06847.1"/>
    <property type="molecule type" value="Genomic_DNA"/>
</dbReference>
<evidence type="ECO:0000256" key="1">
    <source>
        <dbReference type="ARBA" id="ARBA00022603"/>
    </source>
</evidence>
<name>A0A3B0T0G7_9ZZZZ</name>
<dbReference type="Pfam" id="PF03602">
    <property type="entry name" value="Cons_hypoth95"/>
    <property type="match status" value="1"/>
</dbReference>
<dbReference type="PANTHER" id="PTHR43542">
    <property type="entry name" value="METHYLTRANSFERASE"/>
    <property type="match status" value="1"/>
</dbReference>
<accession>A0A3B0T0G7</accession>
<dbReference type="InterPro" id="IPR029063">
    <property type="entry name" value="SAM-dependent_MTases_sf"/>
</dbReference>
<reference evidence="3" key="1">
    <citation type="submission" date="2018-06" db="EMBL/GenBank/DDBJ databases">
        <authorList>
            <person name="Zhirakovskaya E."/>
        </authorList>
    </citation>
    <scope>NUCLEOTIDE SEQUENCE</scope>
</reference>
<dbReference type="PROSITE" id="PS00092">
    <property type="entry name" value="N6_MTASE"/>
    <property type="match status" value="1"/>
</dbReference>
<proteinExistence type="predicted"/>
<dbReference type="InterPro" id="IPR004398">
    <property type="entry name" value="RNA_MeTrfase_RsmD"/>
</dbReference>
<evidence type="ECO:0000256" key="2">
    <source>
        <dbReference type="ARBA" id="ARBA00022679"/>
    </source>
</evidence>
<gene>
    <name evidence="3" type="ORF">MNBD_ALPHA01-2278</name>
</gene>
<dbReference type="GO" id="GO:0052913">
    <property type="term" value="F:16S rRNA (guanine(966)-N(2))-methyltransferase activity"/>
    <property type="evidence" value="ECO:0007669"/>
    <property type="project" value="UniProtKB-EC"/>
</dbReference>
<protein>
    <submittedName>
        <fullName evidence="3">16S rRNA (Guanine(966)-N(2))-methyltransferase</fullName>
        <ecNumber evidence="3">2.1.1.171</ecNumber>
    </submittedName>
</protein>
<sequence length="188" mass="20602">MRVVGGIHRGRKLIPPGGNAIRPTTDRMRETIFNILSHYPAGLAGTMGLAGARVLDVFAGTGAMGIEALSRGACHATFFDRDRKALQLVKKNIALLGLEDIVTIKSVTAPRFPPSKDSYDIIFLDPPYRLDIIPEVIHSLKENGYLAGNCMIIAEYPSGRILELPEYLSIHKEKSCGEAHISFLIYTP</sequence>
<dbReference type="InterPro" id="IPR002052">
    <property type="entry name" value="DNA_methylase_N6_adenine_CS"/>
</dbReference>
<dbReference type="SUPFAM" id="SSF53335">
    <property type="entry name" value="S-adenosyl-L-methionine-dependent methyltransferases"/>
    <property type="match status" value="1"/>
</dbReference>
<dbReference type="CDD" id="cd02440">
    <property type="entry name" value="AdoMet_MTases"/>
    <property type="match status" value="1"/>
</dbReference>
<dbReference type="PIRSF" id="PIRSF004553">
    <property type="entry name" value="CHP00095"/>
    <property type="match status" value="1"/>
</dbReference>
<keyword evidence="1 3" id="KW-0489">Methyltransferase</keyword>
<dbReference type="EC" id="2.1.1.171" evidence="3"/>
<keyword evidence="2 3" id="KW-0808">Transferase</keyword>
<dbReference type="PANTHER" id="PTHR43542:SF1">
    <property type="entry name" value="METHYLTRANSFERASE"/>
    <property type="match status" value="1"/>
</dbReference>
<evidence type="ECO:0000313" key="3">
    <source>
        <dbReference type="EMBL" id="VAW06847.1"/>
    </source>
</evidence>